<protein>
    <submittedName>
        <fullName evidence="2">Uncharacterized protein</fullName>
    </submittedName>
</protein>
<organism evidence="2 3">
    <name type="scientific">Rhodopseudomonas palustris</name>
    <dbReference type="NCBI Taxonomy" id="1076"/>
    <lineage>
        <taxon>Bacteria</taxon>
        <taxon>Pseudomonadati</taxon>
        <taxon>Pseudomonadota</taxon>
        <taxon>Alphaproteobacteria</taxon>
        <taxon>Hyphomicrobiales</taxon>
        <taxon>Nitrobacteraceae</taxon>
        <taxon>Rhodopseudomonas</taxon>
    </lineage>
</organism>
<proteinExistence type="predicted"/>
<dbReference type="EMBL" id="QKQS01000013">
    <property type="protein sequence ID" value="PZA12437.1"/>
    <property type="molecule type" value="Genomic_DNA"/>
</dbReference>
<evidence type="ECO:0000256" key="1">
    <source>
        <dbReference type="SAM" id="MobiDB-lite"/>
    </source>
</evidence>
<name>A0A323UJK9_RHOPL</name>
<sequence>MPKPSTLIAAKLTVPVSTGQDAIWQIIRDLDKKGPWSIADIDGAAARANVDTLVDYIHRLRTGGYIALAGRRPTKGSGTPTNLYRVTKPQSTAPRLRRDGSAAPPSAQLFMWRAMRSLRQFDFRELARVASTDELIISEVTAKSYLQRLADAGFLQMLKACAIGRGNSSPAVWRLKPSMNSGPLAPQILRTHFVFDPNRKVVVGNAAPAENEERIG</sequence>
<comment type="caution">
    <text evidence="2">The sequence shown here is derived from an EMBL/GenBank/DDBJ whole genome shotgun (WGS) entry which is preliminary data.</text>
</comment>
<feature type="compositionally biased region" description="Polar residues" evidence="1">
    <location>
        <begin position="76"/>
        <end position="93"/>
    </location>
</feature>
<reference evidence="2 3" key="1">
    <citation type="submission" date="2018-06" db="EMBL/GenBank/DDBJ databases">
        <title>Draft Whole-Genome Sequence of the purple photosynthetic bacterium Rhodospeudomonas palustris XCP.</title>
        <authorList>
            <person name="Rayyan A."/>
            <person name="Meyer T.E."/>
            <person name="Kyndt J.A."/>
        </authorList>
    </citation>
    <scope>NUCLEOTIDE SEQUENCE [LARGE SCALE GENOMIC DNA]</scope>
    <source>
        <strain evidence="2 3">XCP</strain>
    </source>
</reference>
<evidence type="ECO:0000313" key="2">
    <source>
        <dbReference type="EMBL" id="PZA12437.1"/>
    </source>
</evidence>
<dbReference type="AlphaFoldDB" id="A0A323UJK9"/>
<dbReference type="RefSeq" id="WP_110785935.1">
    <property type="nucleotide sequence ID" value="NZ_QKQS01000013.1"/>
</dbReference>
<dbReference type="Proteomes" id="UP000248134">
    <property type="component" value="Unassembled WGS sequence"/>
</dbReference>
<accession>A0A323UJK9</accession>
<gene>
    <name evidence="2" type="ORF">DNX69_10695</name>
</gene>
<feature type="region of interest" description="Disordered" evidence="1">
    <location>
        <begin position="76"/>
        <end position="103"/>
    </location>
</feature>
<evidence type="ECO:0000313" key="3">
    <source>
        <dbReference type="Proteomes" id="UP000248134"/>
    </source>
</evidence>
<dbReference type="OrthoDB" id="8080957at2"/>